<evidence type="ECO:0000256" key="3">
    <source>
        <dbReference type="ARBA" id="ARBA00006958"/>
    </source>
</evidence>
<feature type="transmembrane region" description="Helical" evidence="8">
    <location>
        <begin position="6"/>
        <end position="24"/>
    </location>
</feature>
<dbReference type="InterPro" id="IPR045249">
    <property type="entry name" value="HARBI1-like"/>
</dbReference>
<dbReference type="GO" id="GO:0046872">
    <property type="term" value="F:metal ion binding"/>
    <property type="evidence" value="ECO:0007669"/>
    <property type="project" value="UniProtKB-KW"/>
</dbReference>
<evidence type="ECO:0000256" key="4">
    <source>
        <dbReference type="ARBA" id="ARBA00022722"/>
    </source>
</evidence>
<evidence type="ECO:0000256" key="2">
    <source>
        <dbReference type="ARBA" id="ARBA00004123"/>
    </source>
</evidence>
<protein>
    <recommendedName>
        <fullName evidence="9">DDE Tnp4 domain-containing protein</fullName>
    </recommendedName>
</protein>
<feature type="domain" description="DDE Tnp4" evidence="9">
    <location>
        <begin position="165"/>
        <end position="330"/>
    </location>
</feature>
<dbReference type="AlphaFoldDB" id="A0ABD0SW00"/>
<accession>A0ABD0SW00</accession>
<evidence type="ECO:0000313" key="11">
    <source>
        <dbReference type="Proteomes" id="UP001549921"/>
    </source>
</evidence>
<keyword evidence="8" id="KW-0472">Membrane</keyword>
<evidence type="ECO:0000259" key="9">
    <source>
        <dbReference type="Pfam" id="PF13359"/>
    </source>
</evidence>
<comment type="cofactor">
    <cofactor evidence="1">
        <name>a divalent metal cation</name>
        <dbReference type="ChEBI" id="CHEBI:60240"/>
    </cofactor>
</comment>
<proteinExistence type="inferred from homology"/>
<keyword evidence="4" id="KW-0540">Nuclease</keyword>
<keyword evidence="6" id="KW-0378">Hydrolase</keyword>
<comment type="similarity">
    <text evidence="3">Belongs to the HARBI1 family.</text>
</comment>
<keyword evidence="8" id="KW-1133">Transmembrane helix</keyword>
<evidence type="ECO:0000256" key="7">
    <source>
        <dbReference type="ARBA" id="ARBA00023242"/>
    </source>
</evidence>
<evidence type="ECO:0000256" key="5">
    <source>
        <dbReference type="ARBA" id="ARBA00022723"/>
    </source>
</evidence>
<dbReference type="GO" id="GO:0016787">
    <property type="term" value="F:hydrolase activity"/>
    <property type="evidence" value="ECO:0007669"/>
    <property type="project" value="UniProtKB-KW"/>
</dbReference>
<comment type="subcellular location">
    <subcellularLocation>
        <location evidence="2">Nucleus</location>
    </subcellularLocation>
</comment>
<keyword evidence="8" id="KW-0812">Transmembrane</keyword>
<comment type="caution">
    <text evidence="10">The sequence shown here is derived from an EMBL/GenBank/DDBJ whole genome shotgun (WGS) entry which is preliminary data.</text>
</comment>
<evidence type="ECO:0000256" key="8">
    <source>
        <dbReference type="SAM" id="Phobius"/>
    </source>
</evidence>
<name>A0ABD0SW00_LOXSC</name>
<dbReference type="PANTHER" id="PTHR22930:SF269">
    <property type="entry name" value="NUCLEASE HARBI1-LIKE PROTEIN"/>
    <property type="match status" value="1"/>
</dbReference>
<dbReference type="Proteomes" id="UP001549921">
    <property type="component" value="Unassembled WGS sequence"/>
</dbReference>
<evidence type="ECO:0000256" key="1">
    <source>
        <dbReference type="ARBA" id="ARBA00001968"/>
    </source>
</evidence>
<gene>
    <name evidence="10" type="ORF">ABMA28_003268</name>
</gene>
<evidence type="ECO:0000313" key="10">
    <source>
        <dbReference type="EMBL" id="KAL0829785.1"/>
    </source>
</evidence>
<keyword evidence="5" id="KW-0479">Metal-binding</keyword>
<dbReference type="Pfam" id="PF13359">
    <property type="entry name" value="DDE_Tnp_4"/>
    <property type="match status" value="1"/>
</dbReference>
<dbReference type="EMBL" id="JBEDNZ010000014">
    <property type="protein sequence ID" value="KAL0829785.1"/>
    <property type="molecule type" value="Genomic_DNA"/>
</dbReference>
<sequence>MAPTNLAVACTTTAAALVIIQHILNKKKRNKRKPRWWIKKIYHINYEESGDNNFVRMSLQDFEIILEKVEPEIKKMNANFREAITARERLSVTLRFLATGDSYTSLQYLFRISKQSISTIIIEVCDAIIKALKDHVKLPETENQWMAVAKEFEEKWNFPHAIGAMDGKHVCLQAPLNSGTEFYNYKQYSSIVLLGLVDADYNFMYVNVGCQGRISDGGVFKNTSLYRNLENKSLNLPNPEILQTPYNVKVPYIILCDKAFALSEYTMKHFSGNPERGSIERIFNYRLSRARRVVENAFGILSSVFRVLRKPMLLEPEKATKIVLATVLHNFLRKRRSSNIYAQTNAFDSEQRGELVPGAWRQDQQQMTSFFPLDSVPRRSPNTPTHIRLHLAEHFVNNAPLEWQNNY</sequence>
<evidence type="ECO:0000256" key="6">
    <source>
        <dbReference type="ARBA" id="ARBA00022801"/>
    </source>
</evidence>
<organism evidence="10 11">
    <name type="scientific">Loxostege sticticalis</name>
    <name type="common">Beet webworm moth</name>
    <dbReference type="NCBI Taxonomy" id="481309"/>
    <lineage>
        <taxon>Eukaryota</taxon>
        <taxon>Metazoa</taxon>
        <taxon>Ecdysozoa</taxon>
        <taxon>Arthropoda</taxon>
        <taxon>Hexapoda</taxon>
        <taxon>Insecta</taxon>
        <taxon>Pterygota</taxon>
        <taxon>Neoptera</taxon>
        <taxon>Endopterygota</taxon>
        <taxon>Lepidoptera</taxon>
        <taxon>Glossata</taxon>
        <taxon>Ditrysia</taxon>
        <taxon>Pyraloidea</taxon>
        <taxon>Crambidae</taxon>
        <taxon>Pyraustinae</taxon>
        <taxon>Loxostege</taxon>
    </lineage>
</organism>
<dbReference type="InterPro" id="IPR027806">
    <property type="entry name" value="HARBI1_dom"/>
</dbReference>
<reference evidence="10 11" key="1">
    <citation type="submission" date="2024-06" db="EMBL/GenBank/DDBJ databases">
        <title>A chromosome-level genome assembly of beet webworm, Loxostege sticticalis.</title>
        <authorList>
            <person name="Zhang Y."/>
        </authorList>
    </citation>
    <scope>NUCLEOTIDE SEQUENCE [LARGE SCALE GENOMIC DNA]</scope>
    <source>
        <strain evidence="10">AQ028</strain>
        <tissue evidence="10">Male pupae</tissue>
    </source>
</reference>
<dbReference type="PANTHER" id="PTHR22930">
    <property type="match status" value="1"/>
</dbReference>
<keyword evidence="7" id="KW-0539">Nucleus</keyword>
<dbReference type="GO" id="GO:0004518">
    <property type="term" value="F:nuclease activity"/>
    <property type="evidence" value="ECO:0007669"/>
    <property type="project" value="UniProtKB-KW"/>
</dbReference>
<dbReference type="GO" id="GO:0005634">
    <property type="term" value="C:nucleus"/>
    <property type="evidence" value="ECO:0007669"/>
    <property type="project" value="UniProtKB-SubCell"/>
</dbReference>